<reference evidence="2" key="1">
    <citation type="submission" date="2016-11" db="EMBL/GenBank/DDBJ databases">
        <authorList>
            <person name="Varghese N."/>
            <person name="Submissions S."/>
        </authorList>
    </citation>
    <scope>NUCLEOTIDE SEQUENCE [LARGE SCALE GENOMIC DNA]</scope>
    <source>
        <strain evidence="2">DSM 17539</strain>
    </source>
</reference>
<dbReference type="AlphaFoldDB" id="A0A1M5CHI4"/>
<protein>
    <submittedName>
        <fullName evidence="1">Uncharacterized protein</fullName>
    </submittedName>
</protein>
<gene>
    <name evidence="1" type="ORF">SAMN03080594_10547</name>
</gene>
<evidence type="ECO:0000313" key="2">
    <source>
        <dbReference type="Proteomes" id="UP000184406"/>
    </source>
</evidence>
<proteinExistence type="predicted"/>
<keyword evidence="2" id="KW-1185">Reference proteome</keyword>
<name>A0A1M5CHI4_9FLAO</name>
<organism evidence="1 2">
    <name type="scientific">Arenibacter palladensis</name>
    <dbReference type="NCBI Taxonomy" id="237373"/>
    <lineage>
        <taxon>Bacteria</taxon>
        <taxon>Pseudomonadati</taxon>
        <taxon>Bacteroidota</taxon>
        <taxon>Flavobacteriia</taxon>
        <taxon>Flavobacteriales</taxon>
        <taxon>Flavobacteriaceae</taxon>
        <taxon>Arenibacter</taxon>
    </lineage>
</organism>
<dbReference type="EMBL" id="FQUX01000005">
    <property type="protein sequence ID" value="SHF54057.1"/>
    <property type="molecule type" value="Genomic_DNA"/>
</dbReference>
<evidence type="ECO:0000313" key="1">
    <source>
        <dbReference type="EMBL" id="SHF54057.1"/>
    </source>
</evidence>
<sequence length="32" mass="3832">MRIFAINLSMVNLFVIVMYKYHAKLSIEIFLI</sequence>
<dbReference type="Proteomes" id="UP000184406">
    <property type="component" value="Unassembled WGS sequence"/>
</dbReference>
<accession>A0A1M5CHI4</accession>